<dbReference type="GO" id="GO:0016740">
    <property type="term" value="F:transferase activity"/>
    <property type="evidence" value="ECO:0007669"/>
    <property type="project" value="UniProtKB-KW"/>
</dbReference>
<evidence type="ECO:0000256" key="1">
    <source>
        <dbReference type="ARBA" id="ARBA00006129"/>
    </source>
</evidence>
<name>A0A7W8A3S4_9ACTN</name>
<proteinExistence type="inferred from homology"/>
<dbReference type="InterPro" id="IPR031730">
    <property type="entry name" value="Carbam_trans_C"/>
</dbReference>
<dbReference type="Gene3D" id="3.30.420.40">
    <property type="match status" value="2"/>
</dbReference>
<dbReference type="Pfam" id="PF16861">
    <property type="entry name" value="Carbam_trans_C"/>
    <property type="match status" value="1"/>
</dbReference>
<dbReference type="InterPro" id="IPR043129">
    <property type="entry name" value="ATPase_NBD"/>
</dbReference>
<dbReference type="CDD" id="cd24098">
    <property type="entry name" value="ASKHA_NBD_TobZ_N"/>
    <property type="match status" value="1"/>
</dbReference>
<evidence type="ECO:0000313" key="5">
    <source>
        <dbReference type="Proteomes" id="UP000568380"/>
    </source>
</evidence>
<dbReference type="InterPro" id="IPR051338">
    <property type="entry name" value="NodU/CmcH_Carbamoyltrnsfr"/>
</dbReference>
<protein>
    <submittedName>
        <fullName evidence="4">Putative NodU family carbamoyl transferase</fullName>
    </submittedName>
</protein>
<dbReference type="Pfam" id="PF02543">
    <property type="entry name" value="Carbam_trans_N"/>
    <property type="match status" value="1"/>
</dbReference>
<reference evidence="4 5" key="1">
    <citation type="submission" date="2020-08" db="EMBL/GenBank/DDBJ databases">
        <title>Genomic Encyclopedia of Type Strains, Phase IV (KMG-IV): sequencing the most valuable type-strain genomes for metagenomic binning, comparative biology and taxonomic classification.</title>
        <authorList>
            <person name="Goeker M."/>
        </authorList>
    </citation>
    <scope>NUCLEOTIDE SEQUENCE [LARGE SCALE GENOMIC DNA]</scope>
    <source>
        <strain evidence="4 5">DSM 45385</strain>
    </source>
</reference>
<dbReference type="Gene3D" id="3.90.870.20">
    <property type="entry name" value="Carbamoyltransferase, C-terminal domain"/>
    <property type="match status" value="1"/>
</dbReference>
<sequence>MIVLGSKPGQHDACFALIRDGEPLFVYEVERFNRVKRATSTDLSVLFEGLAEYSISPANVDLVTNCMHPGELEKRKSLISEYITPDKVDDIHRFLDWHLPSWYLLLRKAGFPTRRIVNIRHHLCHVSGVYYSSPSDEAAILSVDGGGEAETSMLAHGRNGRISILRTTPHPHSLGHLYQGVTIWLGWGYGEEGKTMALAAYGDPQRYRRQLDSFIQIDEQGQFCYLPALQRGPFRFASTEIGRIILPQLVGPGRRDGEEISQTHKDVAATVQAICEEIMLKQARFLKRETKAKTLLLAGGVGLNSLTNGILAAESGFDQVVAYPQASDAGTALGGALYAYHNIGAPDRPRRWHMTHAYWGQNIDLENLDTAGKSYQVSGRQSEDVAADAAETLATGQVIGWVQGRSEIGPRALGNRSILANPLVPGIKDKVNGVKRREWWRPFAPSVLREDVNTYFEFDGDLPYMTAVARIREEWREPLSSIGHVDGTARVQTVTEETNPLFYRLIQEFKSRTGLGLVLNTSLNGRGEPLVQTCEQALRLYVNSDLDAIVIGDHLFADKTNALVGQTLVPYVWNIRKLPRTRLLVVPGELPVSMRELLLHIVQDNPRARVDVSGDSALAESLSADGREWIVSVPTLEPGDLASAYDAVAFYVPFPGDKCVFEEDVYFSPRAVLSRRIMEEAGIPVYWIDSRGDVNFMRDSLYVHHDEVPPLAIASSYQRFWVPKV</sequence>
<accession>A0A7W8A3S4</accession>
<dbReference type="Proteomes" id="UP000568380">
    <property type="component" value="Unassembled WGS sequence"/>
</dbReference>
<dbReference type="AlphaFoldDB" id="A0A7W8A3S4"/>
<comment type="caution">
    <text evidence="4">The sequence shown here is derived from an EMBL/GenBank/DDBJ whole genome shotgun (WGS) entry which is preliminary data.</text>
</comment>
<organism evidence="4 5">
    <name type="scientific">Nonomuraea endophytica</name>
    <dbReference type="NCBI Taxonomy" id="714136"/>
    <lineage>
        <taxon>Bacteria</taxon>
        <taxon>Bacillati</taxon>
        <taxon>Actinomycetota</taxon>
        <taxon>Actinomycetes</taxon>
        <taxon>Streptosporangiales</taxon>
        <taxon>Streptosporangiaceae</taxon>
        <taxon>Nonomuraea</taxon>
    </lineage>
</organism>
<gene>
    <name evidence="4" type="ORF">HNR40_004489</name>
</gene>
<evidence type="ECO:0000259" key="2">
    <source>
        <dbReference type="Pfam" id="PF02543"/>
    </source>
</evidence>
<dbReference type="RefSeq" id="WP_184964311.1">
    <property type="nucleotide sequence ID" value="NZ_JACHIN010000006.1"/>
</dbReference>
<dbReference type="InterPro" id="IPR003696">
    <property type="entry name" value="Carbtransf_dom"/>
</dbReference>
<dbReference type="PANTHER" id="PTHR34847">
    <property type="entry name" value="NODULATION PROTEIN U"/>
    <property type="match status" value="1"/>
</dbReference>
<dbReference type="PANTHER" id="PTHR34847:SF1">
    <property type="entry name" value="NODULATION PROTEIN U"/>
    <property type="match status" value="1"/>
</dbReference>
<feature type="domain" description="Carbamoyltransferase C-terminal" evidence="3">
    <location>
        <begin position="390"/>
        <end position="556"/>
    </location>
</feature>
<dbReference type="SUPFAM" id="SSF53067">
    <property type="entry name" value="Actin-like ATPase domain"/>
    <property type="match status" value="1"/>
</dbReference>
<keyword evidence="5" id="KW-1185">Reference proteome</keyword>
<dbReference type="InterPro" id="IPR038152">
    <property type="entry name" value="Carbam_trans_C_sf"/>
</dbReference>
<evidence type="ECO:0000259" key="3">
    <source>
        <dbReference type="Pfam" id="PF16861"/>
    </source>
</evidence>
<keyword evidence="4" id="KW-0808">Transferase</keyword>
<feature type="domain" description="Carbamoyltransferase" evidence="2">
    <location>
        <begin position="4"/>
        <end position="337"/>
    </location>
</feature>
<dbReference type="EMBL" id="JACHIN010000006">
    <property type="protein sequence ID" value="MBB5079003.1"/>
    <property type="molecule type" value="Genomic_DNA"/>
</dbReference>
<evidence type="ECO:0000313" key="4">
    <source>
        <dbReference type="EMBL" id="MBB5079003.1"/>
    </source>
</evidence>
<comment type="similarity">
    <text evidence="1">Belongs to the NodU/CmcH family.</text>
</comment>